<dbReference type="InterPro" id="IPR011324">
    <property type="entry name" value="Cytotoxic_necrot_fac-like_cat"/>
</dbReference>
<comment type="catalytic activity">
    <reaction evidence="3">
        <text>L-glutaminyl-[protein] + H2O = L-glutamyl-[protein] + NH4(+)</text>
        <dbReference type="Rhea" id="RHEA:16441"/>
        <dbReference type="Rhea" id="RHEA-COMP:10207"/>
        <dbReference type="Rhea" id="RHEA-COMP:10208"/>
        <dbReference type="ChEBI" id="CHEBI:15377"/>
        <dbReference type="ChEBI" id="CHEBI:28938"/>
        <dbReference type="ChEBI" id="CHEBI:29973"/>
        <dbReference type="ChEBI" id="CHEBI:30011"/>
        <dbReference type="EC" id="3.5.1.44"/>
    </reaction>
</comment>
<dbReference type="PANTHER" id="PTHR35147:SF1">
    <property type="entry name" value="CHEMORECEPTOR GLUTAMINE DEAMIDASE CHED-RELATED"/>
    <property type="match status" value="1"/>
</dbReference>
<accession>A0A284VI54</accession>
<dbReference type="Gene3D" id="3.30.1330.200">
    <property type="match status" value="1"/>
</dbReference>
<keyword evidence="1 3" id="KW-0145">Chemotaxis</keyword>
<evidence type="ECO:0000313" key="5">
    <source>
        <dbReference type="Proteomes" id="UP000218615"/>
    </source>
</evidence>
<dbReference type="GO" id="GO:0006935">
    <property type="term" value="P:chemotaxis"/>
    <property type="evidence" value="ECO:0007669"/>
    <property type="project" value="UniProtKB-UniRule"/>
</dbReference>
<dbReference type="STRING" id="1392998.ANME2D_03157"/>
<reference evidence="5" key="1">
    <citation type="submission" date="2017-06" db="EMBL/GenBank/DDBJ databases">
        <authorList>
            <person name="Cremers G."/>
        </authorList>
    </citation>
    <scope>NUCLEOTIDE SEQUENCE [LARGE SCALE GENOMIC DNA]</scope>
</reference>
<dbReference type="GO" id="GO:0050568">
    <property type="term" value="F:protein-glutamine glutaminase activity"/>
    <property type="evidence" value="ECO:0007669"/>
    <property type="project" value="UniProtKB-UniRule"/>
</dbReference>
<organism evidence="4 5">
    <name type="scientific">Candidatus Methanoperedens nitratireducens</name>
    <dbReference type="NCBI Taxonomy" id="1392998"/>
    <lineage>
        <taxon>Archaea</taxon>
        <taxon>Methanobacteriati</taxon>
        <taxon>Methanobacteriota</taxon>
        <taxon>Stenosarchaea group</taxon>
        <taxon>Methanomicrobia</taxon>
        <taxon>Methanosarcinales</taxon>
        <taxon>ANME-2 cluster</taxon>
        <taxon>Candidatus Methanoperedentaceae</taxon>
        <taxon>Candidatus Methanoperedens</taxon>
    </lineage>
</organism>
<keyword evidence="5" id="KW-1185">Reference proteome</keyword>
<dbReference type="OrthoDB" id="10499at2157"/>
<proteinExistence type="inferred from homology"/>
<evidence type="ECO:0000313" key="4">
    <source>
        <dbReference type="EMBL" id="SNQ58877.1"/>
    </source>
</evidence>
<dbReference type="AlphaFoldDB" id="A0A284VI54"/>
<dbReference type="Pfam" id="PF03975">
    <property type="entry name" value="CheD"/>
    <property type="match status" value="1"/>
</dbReference>
<dbReference type="EMBL" id="FZMP01000001">
    <property type="protein sequence ID" value="SNQ58877.1"/>
    <property type="molecule type" value="Genomic_DNA"/>
</dbReference>
<dbReference type="PROSITE" id="PS51257">
    <property type="entry name" value="PROKAR_LIPOPROTEIN"/>
    <property type="match status" value="1"/>
</dbReference>
<dbReference type="RefSeq" id="WP_096203305.1">
    <property type="nucleotide sequence ID" value="NZ_FZMP01000001.1"/>
</dbReference>
<keyword evidence="4" id="KW-0675">Receptor</keyword>
<dbReference type="HAMAP" id="MF_01440">
    <property type="entry name" value="CheD"/>
    <property type="match status" value="1"/>
</dbReference>
<evidence type="ECO:0000256" key="3">
    <source>
        <dbReference type="HAMAP-Rule" id="MF_01440"/>
    </source>
</evidence>
<comment type="function">
    <text evidence="3">Probably deamidates glutamine residues to glutamate on methyl-accepting chemotaxis receptors (MCPs), playing an important role in chemotaxis.</text>
</comment>
<sequence>MEKLIVGIADLVIVHNPAVLVTIGLGSCVGISLRDPVARVGALAHIVLPSIEEAKNKSNPLKFADSGIEMAIRKMLEKGCLRGRIESKIAGGASMFSFADNLNIGEKNVQAVVRKLGEMKIPILASDTGGNYGRTIEYDVGTGLLVVKSAFRGVKEI</sequence>
<name>A0A284VI54_9EURY</name>
<comment type="similarity">
    <text evidence="3">Belongs to the CheD family.</text>
</comment>
<dbReference type="PANTHER" id="PTHR35147">
    <property type="entry name" value="CHEMORECEPTOR GLUTAMINE DEAMIDASE CHED-RELATED"/>
    <property type="match status" value="1"/>
</dbReference>
<dbReference type="InterPro" id="IPR038592">
    <property type="entry name" value="CheD-like_sf"/>
</dbReference>
<gene>
    <name evidence="3 4" type="primary">cheD</name>
    <name evidence="4" type="ORF">MNV_10005</name>
</gene>
<dbReference type="EC" id="3.5.1.44" evidence="3"/>
<dbReference type="InterPro" id="IPR005659">
    <property type="entry name" value="Chemorcpt_Glu_NH3ase_CheD"/>
</dbReference>
<dbReference type="CDD" id="cd16352">
    <property type="entry name" value="CheD"/>
    <property type="match status" value="1"/>
</dbReference>
<keyword evidence="2 3" id="KW-0378">Hydrolase</keyword>
<dbReference type="SUPFAM" id="SSF64438">
    <property type="entry name" value="CNF1/YfiH-like putative cysteine hydrolases"/>
    <property type="match status" value="1"/>
</dbReference>
<evidence type="ECO:0000256" key="2">
    <source>
        <dbReference type="ARBA" id="ARBA00022801"/>
    </source>
</evidence>
<dbReference type="Proteomes" id="UP000218615">
    <property type="component" value="Unassembled WGS sequence"/>
</dbReference>
<evidence type="ECO:0000256" key="1">
    <source>
        <dbReference type="ARBA" id="ARBA00022500"/>
    </source>
</evidence>
<protein>
    <recommendedName>
        <fullName evidence="3">Probable chemoreceptor glutamine deamidase CheD</fullName>
        <ecNumber evidence="3">3.5.1.44</ecNumber>
    </recommendedName>
</protein>